<name>A0A5J4SG24_9ZZZZ</name>
<feature type="non-terminal residue" evidence="1">
    <location>
        <position position="1"/>
    </location>
</feature>
<proteinExistence type="predicted"/>
<organism evidence="1">
    <name type="scientific">termite gut metagenome</name>
    <dbReference type="NCBI Taxonomy" id="433724"/>
    <lineage>
        <taxon>unclassified sequences</taxon>
        <taxon>metagenomes</taxon>
        <taxon>organismal metagenomes</taxon>
    </lineage>
</organism>
<protein>
    <submittedName>
        <fullName evidence="1">Uncharacterized protein</fullName>
    </submittedName>
</protein>
<gene>
    <name evidence="1" type="ORF">EZS27_007273</name>
</gene>
<dbReference type="EMBL" id="SNRY01000184">
    <property type="protein sequence ID" value="KAA6345124.1"/>
    <property type="molecule type" value="Genomic_DNA"/>
</dbReference>
<reference evidence="1" key="1">
    <citation type="submission" date="2019-03" db="EMBL/GenBank/DDBJ databases">
        <title>Single cell metagenomics reveals metabolic interactions within the superorganism composed of flagellate Streblomastix strix and complex community of Bacteroidetes bacteria on its surface.</title>
        <authorList>
            <person name="Treitli S.C."/>
            <person name="Kolisko M."/>
            <person name="Husnik F."/>
            <person name="Keeling P."/>
            <person name="Hampl V."/>
        </authorList>
    </citation>
    <scope>NUCLEOTIDE SEQUENCE</scope>
    <source>
        <strain evidence="1">STM</strain>
    </source>
</reference>
<comment type="caution">
    <text evidence="1">The sequence shown here is derived from an EMBL/GenBank/DDBJ whole genome shotgun (WGS) entry which is preliminary data.</text>
</comment>
<sequence>DPLRFYRHIALLGRKLLSNKGKLYFEINPACSEETAETLRKSVIIFSRYGQRFF</sequence>
<evidence type="ECO:0000313" key="1">
    <source>
        <dbReference type="EMBL" id="KAA6345124.1"/>
    </source>
</evidence>
<dbReference type="AlphaFoldDB" id="A0A5J4SG24"/>
<accession>A0A5J4SG24</accession>